<feature type="compositionally biased region" description="Basic and acidic residues" evidence="1">
    <location>
        <begin position="197"/>
        <end position="222"/>
    </location>
</feature>
<dbReference type="STRING" id="6832.A0A553PLA2"/>
<accession>A0A553PLA2</accession>
<protein>
    <submittedName>
        <fullName evidence="2">Uncharacterized protein</fullName>
    </submittedName>
</protein>
<evidence type="ECO:0000313" key="3">
    <source>
        <dbReference type="Proteomes" id="UP000318571"/>
    </source>
</evidence>
<reference evidence="2 3" key="1">
    <citation type="journal article" date="2018" name="Nat. Ecol. Evol.">
        <title>Genomic signatures of mitonuclear coevolution across populations of Tigriopus californicus.</title>
        <authorList>
            <person name="Barreto F.S."/>
            <person name="Watson E.T."/>
            <person name="Lima T.G."/>
            <person name="Willett C.S."/>
            <person name="Edmands S."/>
            <person name="Li W."/>
            <person name="Burton R.S."/>
        </authorList>
    </citation>
    <scope>NUCLEOTIDE SEQUENCE [LARGE SCALE GENOMIC DNA]</scope>
    <source>
        <strain evidence="2 3">San Diego</strain>
    </source>
</reference>
<dbReference type="AlphaFoldDB" id="A0A553PLA2"/>
<dbReference type="InterPro" id="IPR019265">
    <property type="entry name" value="RTRAF"/>
</dbReference>
<sequence length="286" mass="32708">MSLTGLTPLFRARLSVLGHPNCNQFNAEDVSQYRHVVAWLEDQKIRFYPIQDRDPLRRVQAPDWDSHCQTYVERMQCPASLARRNAQTRLMWLLNRAVQLQYAQNNPPHQHDKEEINGAEAKSTNPLSGIDGMKITRPLSLFNLKRLFQIIIIVKGDEFKSQVAQLAKELKVTPHPDPVITFEACCIVIKALVDKRDNESPSKSKEKPTKPFNEPPKKRSDPDDIIINQLQELQKEPGLCRALKVLRLLNLKDLRGLQDEVNNTIEQIQALTANPKTDTRLGQVGR</sequence>
<gene>
    <name evidence="2" type="ORF">TCAL_12932</name>
</gene>
<keyword evidence="3" id="KW-1185">Reference proteome</keyword>
<comment type="caution">
    <text evidence="2">The sequence shown here is derived from an EMBL/GenBank/DDBJ whole genome shotgun (WGS) entry which is preliminary data.</text>
</comment>
<organism evidence="2 3">
    <name type="scientific">Tigriopus californicus</name>
    <name type="common">Marine copepod</name>
    <dbReference type="NCBI Taxonomy" id="6832"/>
    <lineage>
        <taxon>Eukaryota</taxon>
        <taxon>Metazoa</taxon>
        <taxon>Ecdysozoa</taxon>
        <taxon>Arthropoda</taxon>
        <taxon>Crustacea</taxon>
        <taxon>Multicrustacea</taxon>
        <taxon>Hexanauplia</taxon>
        <taxon>Copepoda</taxon>
        <taxon>Harpacticoida</taxon>
        <taxon>Harpacticidae</taxon>
        <taxon>Tigriopus</taxon>
    </lineage>
</organism>
<evidence type="ECO:0000313" key="2">
    <source>
        <dbReference type="EMBL" id="TRY78464.1"/>
    </source>
</evidence>
<dbReference type="OMA" id="YPMRILR"/>
<proteinExistence type="predicted"/>
<dbReference type="PANTHER" id="PTHR15924">
    <property type="entry name" value="CLE"/>
    <property type="match status" value="1"/>
</dbReference>
<feature type="region of interest" description="Disordered" evidence="1">
    <location>
        <begin position="197"/>
        <end position="223"/>
    </location>
</feature>
<dbReference type="EMBL" id="VCGU01000003">
    <property type="protein sequence ID" value="TRY78464.1"/>
    <property type="molecule type" value="Genomic_DNA"/>
</dbReference>
<dbReference type="Proteomes" id="UP000318571">
    <property type="component" value="Chromosome 11"/>
</dbReference>
<evidence type="ECO:0000256" key="1">
    <source>
        <dbReference type="SAM" id="MobiDB-lite"/>
    </source>
</evidence>
<dbReference type="Pfam" id="PF10036">
    <property type="entry name" value="RLL"/>
    <property type="match status" value="1"/>
</dbReference>
<name>A0A553PLA2_TIGCA</name>